<dbReference type="Proteomes" id="UP000217790">
    <property type="component" value="Unassembled WGS sequence"/>
</dbReference>
<accession>A0A2H3D9Q2</accession>
<evidence type="ECO:0000313" key="1">
    <source>
        <dbReference type="EMBL" id="PBK91971.1"/>
    </source>
</evidence>
<name>A0A2H3D9Q2_ARMGA</name>
<dbReference type="AlphaFoldDB" id="A0A2H3D9Q2"/>
<dbReference type="EMBL" id="KZ293660">
    <property type="protein sequence ID" value="PBK91971.1"/>
    <property type="molecule type" value="Genomic_DNA"/>
</dbReference>
<sequence>MVRSKSMSSATIRSIDLISFKFQVSESKRPALRCRYNCLHCSSSLALQLRKFPTGFEDIFYSNLTDLLSQVMVRHAYRAEDLMNITLVPLQQISKLIGVLGNKHTTTSRAEYAQSQV</sequence>
<keyword evidence="2" id="KW-1185">Reference proteome</keyword>
<gene>
    <name evidence="1" type="ORF">ARMGADRAFT_194476</name>
</gene>
<reference evidence="2" key="1">
    <citation type="journal article" date="2017" name="Nat. Ecol. Evol.">
        <title>Genome expansion and lineage-specific genetic innovations in the forest pathogenic fungi Armillaria.</title>
        <authorList>
            <person name="Sipos G."/>
            <person name="Prasanna A.N."/>
            <person name="Walter M.C."/>
            <person name="O'Connor E."/>
            <person name="Balint B."/>
            <person name="Krizsan K."/>
            <person name="Kiss B."/>
            <person name="Hess J."/>
            <person name="Varga T."/>
            <person name="Slot J."/>
            <person name="Riley R."/>
            <person name="Boka B."/>
            <person name="Rigling D."/>
            <person name="Barry K."/>
            <person name="Lee J."/>
            <person name="Mihaltcheva S."/>
            <person name="LaButti K."/>
            <person name="Lipzen A."/>
            <person name="Waldron R."/>
            <person name="Moloney N.M."/>
            <person name="Sperisen C."/>
            <person name="Kredics L."/>
            <person name="Vagvoelgyi C."/>
            <person name="Patrignani A."/>
            <person name="Fitzpatrick D."/>
            <person name="Nagy I."/>
            <person name="Doyle S."/>
            <person name="Anderson J.B."/>
            <person name="Grigoriev I.V."/>
            <person name="Gueldener U."/>
            <person name="Muensterkoetter M."/>
            <person name="Nagy L.G."/>
        </authorList>
    </citation>
    <scope>NUCLEOTIDE SEQUENCE [LARGE SCALE GENOMIC DNA]</scope>
    <source>
        <strain evidence="2">Ar21-2</strain>
    </source>
</reference>
<organism evidence="1 2">
    <name type="scientific">Armillaria gallica</name>
    <name type="common">Bulbous honey fungus</name>
    <name type="synonym">Armillaria bulbosa</name>
    <dbReference type="NCBI Taxonomy" id="47427"/>
    <lineage>
        <taxon>Eukaryota</taxon>
        <taxon>Fungi</taxon>
        <taxon>Dikarya</taxon>
        <taxon>Basidiomycota</taxon>
        <taxon>Agaricomycotina</taxon>
        <taxon>Agaricomycetes</taxon>
        <taxon>Agaricomycetidae</taxon>
        <taxon>Agaricales</taxon>
        <taxon>Marasmiineae</taxon>
        <taxon>Physalacriaceae</taxon>
        <taxon>Armillaria</taxon>
    </lineage>
</organism>
<evidence type="ECO:0000313" key="2">
    <source>
        <dbReference type="Proteomes" id="UP000217790"/>
    </source>
</evidence>
<proteinExistence type="predicted"/>
<protein>
    <submittedName>
        <fullName evidence="1">Uncharacterized protein</fullName>
    </submittedName>
</protein>
<dbReference type="InParanoid" id="A0A2H3D9Q2"/>